<evidence type="ECO:0000313" key="1">
    <source>
        <dbReference type="EMBL" id="KAK7493042.1"/>
    </source>
</evidence>
<organism evidence="1 2">
    <name type="scientific">Batillaria attramentaria</name>
    <dbReference type="NCBI Taxonomy" id="370345"/>
    <lineage>
        <taxon>Eukaryota</taxon>
        <taxon>Metazoa</taxon>
        <taxon>Spiralia</taxon>
        <taxon>Lophotrochozoa</taxon>
        <taxon>Mollusca</taxon>
        <taxon>Gastropoda</taxon>
        <taxon>Caenogastropoda</taxon>
        <taxon>Sorbeoconcha</taxon>
        <taxon>Cerithioidea</taxon>
        <taxon>Batillariidae</taxon>
        <taxon>Batillaria</taxon>
    </lineage>
</organism>
<gene>
    <name evidence="1" type="ORF">BaRGS_00015772</name>
</gene>
<keyword evidence="2" id="KW-1185">Reference proteome</keyword>
<dbReference type="Proteomes" id="UP001519460">
    <property type="component" value="Unassembled WGS sequence"/>
</dbReference>
<evidence type="ECO:0000313" key="2">
    <source>
        <dbReference type="Proteomes" id="UP001519460"/>
    </source>
</evidence>
<protein>
    <recommendedName>
        <fullName evidence="3">Integron gene cassette protein</fullName>
    </recommendedName>
</protein>
<comment type="caution">
    <text evidence="1">The sequence shown here is derived from an EMBL/GenBank/DDBJ whole genome shotgun (WGS) entry which is preliminary data.</text>
</comment>
<dbReference type="EMBL" id="JACVVK020000097">
    <property type="protein sequence ID" value="KAK7493042.1"/>
    <property type="molecule type" value="Genomic_DNA"/>
</dbReference>
<accession>A0ABD0L0V5</accession>
<dbReference type="AlphaFoldDB" id="A0ABD0L0V5"/>
<name>A0ABD0L0V5_9CAEN</name>
<reference evidence="1 2" key="1">
    <citation type="journal article" date="2023" name="Sci. Data">
        <title>Genome assembly of the Korean intertidal mud-creeper Batillaria attramentaria.</title>
        <authorList>
            <person name="Patra A.K."/>
            <person name="Ho P.T."/>
            <person name="Jun S."/>
            <person name="Lee S.J."/>
            <person name="Kim Y."/>
            <person name="Won Y.J."/>
        </authorList>
    </citation>
    <scope>NUCLEOTIDE SEQUENCE [LARGE SCALE GENOMIC DNA]</scope>
    <source>
        <strain evidence="1">Wonlab-2016</strain>
    </source>
</reference>
<evidence type="ECO:0008006" key="3">
    <source>
        <dbReference type="Google" id="ProtNLM"/>
    </source>
</evidence>
<proteinExistence type="predicted"/>
<sequence length="96" mass="10661">MGDVQAVEGSQVSTNHLHRWLWSGVKGQRIGRSLLAEDSPCHGSLFASDAGTRDRADVSWSQKPTCLHRGRRCLVFFAHLGQRLRSVCRSSLQSVD</sequence>